<comment type="caution">
    <text evidence="3">The sequence shown here is derived from an EMBL/GenBank/DDBJ whole genome shotgun (WGS) entry which is preliminary data.</text>
</comment>
<evidence type="ECO:0000256" key="1">
    <source>
        <dbReference type="SAM" id="MobiDB-lite"/>
    </source>
</evidence>
<feature type="region of interest" description="Disordered" evidence="1">
    <location>
        <begin position="60"/>
        <end position="84"/>
    </location>
</feature>
<dbReference type="GeneID" id="93771389"/>
<evidence type="ECO:0008006" key="5">
    <source>
        <dbReference type="Google" id="ProtNLM"/>
    </source>
</evidence>
<dbReference type="AlphaFoldDB" id="A0A542XMC0"/>
<evidence type="ECO:0000313" key="4">
    <source>
        <dbReference type="Proteomes" id="UP000315983"/>
    </source>
</evidence>
<keyword evidence="2" id="KW-0812">Transmembrane</keyword>
<keyword evidence="2" id="KW-1133">Transmembrane helix</keyword>
<reference evidence="3 4" key="1">
    <citation type="submission" date="2019-06" db="EMBL/GenBank/DDBJ databases">
        <title>Sequencing the genomes of 1000 actinobacteria strains.</title>
        <authorList>
            <person name="Klenk H.-P."/>
        </authorList>
    </citation>
    <scope>NUCLEOTIDE SEQUENCE [LARGE SCALE GENOMIC DNA]</scope>
    <source>
        <strain evidence="3 4">DSM 44819</strain>
    </source>
</reference>
<dbReference type="RefSeq" id="WP_142116380.1">
    <property type="nucleotide sequence ID" value="NZ_BOQM01000004.1"/>
</dbReference>
<proteinExistence type="predicted"/>
<protein>
    <recommendedName>
        <fullName evidence="5">DZANK-type domain-containing protein</fullName>
    </recommendedName>
</protein>
<feature type="compositionally biased region" description="Low complexity" evidence="1">
    <location>
        <begin position="73"/>
        <end position="84"/>
    </location>
</feature>
<accession>A0A542XMC0</accession>
<keyword evidence="2" id="KW-0472">Membrane</keyword>
<name>A0A542XMC0_SALAC</name>
<feature type="transmembrane region" description="Helical" evidence="2">
    <location>
        <begin position="107"/>
        <end position="129"/>
    </location>
</feature>
<gene>
    <name evidence="3" type="ORF">FB564_2139</name>
</gene>
<dbReference type="EMBL" id="VFOL01000001">
    <property type="protein sequence ID" value="TQL36997.1"/>
    <property type="molecule type" value="Genomic_DNA"/>
</dbReference>
<sequence>MTVVQSCARCRTVLIPGQQGCVRCGLTAAEPTRECPACRRPTAVDAQFCPACGEQLRQRSPMSAADPATDPVPGTDLATAPAPGTDPAAPLAAAPAVFATVRKPRRWVYLLTGVALAVLLTGITGLYAVQSILYTPGRVVTGYFAALSERDAAAARSFLEEPRSESPNDSGELPLIPMTASYQPPSEVVVTSIEELNEVELAGSPAAANSDDWRSAAVTYLLDDRTHREKLYLHRQERKEKGVFRGWLIYGGINRMAAYVGRDGPGVLINGQAVPTREGYARARVFPGVHEVRLADDPLFEAEPEAAEVGLLKPHAVPLMPTLRESARDEVESQVKAYLDECAKSTDLSPDGCPFSWIEIGTSKKVEWTIDAYPKLSFSVGDGEVAVRGLLGRVTVAWTGYGGVKHESDLLYHITGQAAVIDGKVTFRSD</sequence>
<evidence type="ECO:0000256" key="2">
    <source>
        <dbReference type="SAM" id="Phobius"/>
    </source>
</evidence>
<evidence type="ECO:0000313" key="3">
    <source>
        <dbReference type="EMBL" id="TQL36997.1"/>
    </source>
</evidence>
<organism evidence="3 4">
    <name type="scientific">Salinispora arenicola</name>
    <dbReference type="NCBI Taxonomy" id="168697"/>
    <lineage>
        <taxon>Bacteria</taxon>
        <taxon>Bacillati</taxon>
        <taxon>Actinomycetota</taxon>
        <taxon>Actinomycetes</taxon>
        <taxon>Micromonosporales</taxon>
        <taxon>Micromonosporaceae</taxon>
        <taxon>Salinispora</taxon>
    </lineage>
</organism>
<dbReference type="Proteomes" id="UP000315983">
    <property type="component" value="Unassembled WGS sequence"/>
</dbReference>